<proteinExistence type="predicted"/>
<accession>A0AAN6W4N3</accession>
<comment type="caution">
    <text evidence="2">The sequence shown here is derived from an EMBL/GenBank/DDBJ whole genome shotgun (WGS) entry which is preliminary data.</text>
</comment>
<gene>
    <name evidence="2" type="ORF">QBC36DRAFT_291815</name>
</gene>
<feature type="chain" id="PRO_5042948079" evidence="1">
    <location>
        <begin position="22"/>
        <end position="77"/>
    </location>
</feature>
<feature type="signal peptide" evidence="1">
    <location>
        <begin position="1"/>
        <end position="21"/>
    </location>
</feature>
<reference evidence="2" key="1">
    <citation type="journal article" date="2023" name="Mol. Phylogenet. Evol.">
        <title>Genome-scale phylogeny and comparative genomics of the fungal order Sordariales.</title>
        <authorList>
            <person name="Hensen N."/>
            <person name="Bonometti L."/>
            <person name="Westerberg I."/>
            <person name="Brannstrom I.O."/>
            <person name="Guillou S."/>
            <person name="Cros-Aarteil S."/>
            <person name="Calhoun S."/>
            <person name="Haridas S."/>
            <person name="Kuo A."/>
            <person name="Mondo S."/>
            <person name="Pangilinan J."/>
            <person name="Riley R."/>
            <person name="LaButti K."/>
            <person name="Andreopoulos B."/>
            <person name="Lipzen A."/>
            <person name="Chen C."/>
            <person name="Yan M."/>
            <person name="Daum C."/>
            <person name="Ng V."/>
            <person name="Clum A."/>
            <person name="Steindorff A."/>
            <person name="Ohm R.A."/>
            <person name="Martin F."/>
            <person name="Silar P."/>
            <person name="Natvig D.O."/>
            <person name="Lalanne C."/>
            <person name="Gautier V."/>
            <person name="Ament-Velasquez S.L."/>
            <person name="Kruys A."/>
            <person name="Hutchinson M.I."/>
            <person name="Powell A.J."/>
            <person name="Barry K."/>
            <person name="Miller A.N."/>
            <person name="Grigoriev I.V."/>
            <person name="Debuchy R."/>
            <person name="Gladieux P."/>
            <person name="Hiltunen Thoren M."/>
            <person name="Johannesson H."/>
        </authorList>
    </citation>
    <scope>NUCLEOTIDE SEQUENCE</scope>
    <source>
        <strain evidence="2">CBS 892.96</strain>
    </source>
</reference>
<protein>
    <submittedName>
        <fullName evidence="2">Uncharacterized protein</fullName>
    </submittedName>
</protein>
<evidence type="ECO:0000313" key="2">
    <source>
        <dbReference type="EMBL" id="KAK4175091.1"/>
    </source>
</evidence>
<evidence type="ECO:0000313" key="3">
    <source>
        <dbReference type="Proteomes" id="UP001302321"/>
    </source>
</evidence>
<keyword evidence="3" id="KW-1185">Reference proteome</keyword>
<sequence length="77" mass="8427">MLFIPNLLTSLLALSIASVYSAPATLDIGTIQDAIAKMEASYPNRKLTFHNTQLMTKNLSITASPVMTVLKEQPETF</sequence>
<evidence type="ECO:0000256" key="1">
    <source>
        <dbReference type="SAM" id="SignalP"/>
    </source>
</evidence>
<keyword evidence="1" id="KW-0732">Signal</keyword>
<organism evidence="2 3">
    <name type="scientific">Triangularia setosa</name>
    <dbReference type="NCBI Taxonomy" id="2587417"/>
    <lineage>
        <taxon>Eukaryota</taxon>
        <taxon>Fungi</taxon>
        <taxon>Dikarya</taxon>
        <taxon>Ascomycota</taxon>
        <taxon>Pezizomycotina</taxon>
        <taxon>Sordariomycetes</taxon>
        <taxon>Sordariomycetidae</taxon>
        <taxon>Sordariales</taxon>
        <taxon>Podosporaceae</taxon>
        <taxon>Triangularia</taxon>
    </lineage>
</organism>
<reference evidence="2" key="2">
    <citation type="submission" date="2023-05" db="EMBL/GenBank/DDBJ databases">
        <authorList>
            <consortium name="Lawrence Berkeley National Laboratory"/>
            <person name="Steindorff A."/>
            <person name="Hensen N."/>
            <person name="Bonometti L."/>
            <person name="Westerberg I."/>
            <person name="Brannstrom I.O."/>
            <person name="Guillou S."/>
            <person name="Cros-Aarteil S."/>
            <person name="Calhoun S."/>
            <person name="Haridas S."/>
            <person name="Kuo A."/>
            <person name="Mondo S."/>
            <person name="Pangilinan J."/>
            <person name="Riley R."/>
            <person name="Labutti K."/>
            <person name="Andreopoulos B."/>
            <person name="Lipzen A."/>
            <person name="Chen C."/>
            <person name="Yanf M."/>
            <person name="Daum C."/>
            <person name="Ng V."/>
            <person name="Clum A."/>
            <person name="Ohm R."/>
            <person name="Martin F."/>
            <person name="Silar P."/>
            <person name="Natvig D."/>
            <person name="Lalanne C."/>
            <person name="Gautier V."/>
            <person name="Ament-Velasquez S.L."/>
            <person name="Kruys A."/>
            <person name="Hutchinson M.I."/>
            <person name="Powell A.J."/>
            <person name="Barry K."/>
            <person name="Miller A.N."/>
            <person name="Grigoriev I.V."/>
            <person name="Debuchy R."/>
            <person name="Gladieux P."/>
            <person name="Thoren M.H."/>
            <person name="Johannesson H."/>
        </authorList>
    </citation>
    <scope>NUCLEOTIDE SEQUENCE</scope>
    <source>
        <strain evidence="2">CBS 892.96</strain>
    </source>
</reference>
<dbReference type="Proteomes" id="UP001302321">
    <property type="component" value="Unassembled WGS sequence"/>
</dbReference>
<dbReference type="AlphaFoldDB" id="A0AAN6W4N3"/>
<name>A0AAN6W4N3_9PEZI</name>
<dbReference type="EMBL" id="MU866249">
    <property type="protein sequence ID" value="KAK4175091.1"/>
    <property type="molecule type" value="Genomic_DNA"/>
</dbReference>